<evidence type="ECO:0000313" key="5">
    <source>
        <dbReference type="Proteomes" id="UP000799767"/>
    </source>
</evidence>
<dbReference type="Gene3D" id="3.40.50.1820">
    <property type="entry name" value="alpha/beta hydrolase"/>
    <property type="match status" value="1"/>
</dbReference>
<sequence>MPGEAKAQLKEASQQAKKEFHPDYQHAPHASSAAYTAPGRLGNATLALGEDPRANAQLLPTIKAIGMGTHGPPASLATLDENSTLDEIGVMVNEFNEGLLLMYNGGVSVDLPGDAHERKVQMVEETIAGGDGQDMLVYVYRPADQTAPLPGIMFSHGGGMVVGTTMNPIHDRWCKSLAAQGCVVVMPDFRNAWTKNGYHHFPAGLNDCVAAAKWITANKEKLKVRNLVLEGESGGANLSLAIALKAKREGWVKDIAGVYALVPYISNAWGWPEEKLLKELPSLVECNGYFIGRGSTAYIAHFYTPTDEHQQNPLAWPYYATLEDMKGLPPHNLVMDELDPLKSEGISYFRRLVEAGVEARGSLNLGVIHASSLIFRSVIPAYHKSAVRDIAAFAAEL</sequence>
<keyword evidence="5" id="KW-1185">Reference proteome</keyword>
<evidence type="ECO:0000256" key="2">
    <source>
        <dbReference type="SAM" id="MobiDB-lite"/>
    </source>
</evidence>
<dbReference type="InterPro" id="IPR029058">
    <property type="entry name" value="AB_hydrolase_fold"/>
</dbReference>
<dbReference type="EMBL" id="MU001646">
    <property type="protein sequence ID" value="KAF2478490.1"/>
    <property type="molecule type" value="Genomic_DNA"/>
</dbReference>
<feature type="region of interest" description="Disordered" evidence="2">
    <location>
        <begin position="1"/>
        <end position="36"/>
    </location>
</feature>
<dbReference type="Proteomes" id="UP000799767">
    <property type="component" value="Unassembled WGS sequence"/>
</dbReference>
<dbReference type="PANTHER" id="PTHR48081">
    <property type="entry name" value="AB HYDROLASE SUPERFAMILY PROTEIN C4A8.06C"/>
    <property type="match status" value="1"/>
</dbReference>
<dbReference type="AlphaFoldDB" id="A0A6A6PEY6"/>
<dbReference type="OrthoDB" id="433474at2759"/>
<dbReference type="InterPro" id="IPR050300">
    <property type="entry name" value="GDXG_lipolytic_enzyme"/>
</dbReference>
<feature type="domain" description="Alpha/beta hydrolase fold-3" evidence="3">
    <location>
        <begin position="152"/>
        <end position="370"/>
    </location>
</feature>
<gene>
    <name evidence="4" type="ORF">BDY17DRAFT_258852</name>
</gene>
<keyword evidence="1" id="KW-0378">Hydrolase</keyword>
<dbReference type="Pfam" id="PF07859">
    <property type="entry name" value="Abhydrolase_3"/>
    <property type="match status" value="1"/>
</dbReference>
<protein>
    <submittedName>
        <fullName evidence="4">Brefeldin A esterase</fullName>
    </submittedName>
</protein>
<dbReference type="GO" id="GO:0016787">
    <property type="term" value="F:hydrolase activity"/>
    <property type="evidence" value="ECO:0007669"/>
    <property type="project" value="UniProtKB-KW"/>
</dbReference>
<reference evidence="4" key="1">
    <citation type="journal article" date="2020" name="Stud. Mycol.">
        <title>101 Dothideomycetes genomes: a test case for predicting lifestyles and emergence of pathogens.</title>
        <authorList>
            <person name="Haridas S."/>
            <person name="Albert R."/>
            <person name="Binder M."/>
            <person name="Bloem J."/>
            <person name="Labutti K."/>
            <person name="Salamov A."/>
            <person name="Andreopoulos B."/>
            <person name="Baker S."/>
            <person name="Barry K."/>
            <person name="Bills G."/>
            <person name="Bluhm B."/>
            <person name="Cannon C."/>
            <person name="Castanera R."/>
            <person name="Culley D."/>
            <person name="Daum C."/>
            <person name="Ezra D."/>
            <person name="Gonzalez J."/>
            <person name="Henrissat B."/>
            <person name="Kuo A."/>
            <person name="Liang C."/>
            <person name="Lipzen A."/>
            <person name="Lutzoni F."/>
            <person name="Magnuson J."/>
            <person name="Mondo S."/>
            <person name="Nolan M."/>
            <person name="Ohm R."/>
            <person name="Pangilinan J."/>
            <person name="Park H.-J."/>
            <person name="Ramirez L."/>
            <person name="Alfaro M."/>
            <person name="Sun H."/>
            <person name="Tritt A."/>
            <person name="Yoshinaga Y."/>
            <person name="Zwiers L.-H."/>
            <person name="Turgeon B."/>
            <person name="Goodwin S."/>
            <person name="Spatafora J."/>
            <person name="Crous P."/>
            <person name="Grigoriev I."/>
        </authorList>
    </citation>
    <scope>NUCLEOTIDE SEQUENCE</scope>
    <source>
        <strain evidence="4">CBS 113389</strain>
    </source>
</reference>
<name>A0A6A6PEY6_9PEZI</name>
<feature type="compositionally biased region" description="Basic and acidic residues" evidence="2">
    <location>
        <begin position="16"/>
        <end position="26"/>
    </location>
</feature>
<dbReference type="SUPFAM" id="SSF53474">
    <property type="entry name" value="alpha/beta-Hydrolases"/>
    <property type="match status" value="1"/>
</dbReference>
<organism evidence="4 5">
    <name type="scientific">Neohortaea acidophila</name>
    <dbReference type="NCBI Taxonomy" id="245834"/>
    <lineage>
        <taxon>Eukaryota</taxon>
        <taxon>Fungi</taxon>
        <taxon>Dikarya</taxon>
        <taxon>Ascomycota</taxon>
        <taxon>Pezizomycotina</taxon>
        <taxon>Dothideomycetes</taxon>
        <taxon>Dothideomycetidae</taxon>
        <taxon>Mycosphaerellales</taxon>
        <taxon>Teratosphaeriaceae</taxon>
        <taxon>Neohortaea</taxon>
    </lineage>
</organism>
<dbReference type="GeneID" id="54472817"/>
<dbReference type="RefSeq" id="XP_033585060.1">
    <property type="nucleotide sequence ID" value="XM_033731815.1"/>
</dbReference>
<evidence type="ECO:0000256" key="1">
    <source>
        <dbReference type="ARBA" id="ARBA00022801"/>
    </source>
</evidence>
<proteinExistence type="predicted"/>
<dbReference type="InterPro" id="IPR013094">
    <property type="entry name" value="AB_hydrolase_3"/>
</dbReference>
<accession>A0A6A6PEY6</accession>
<dbReference type="PANTHER" id="PTHR48081:SF8">
    <property type="entry name" value="ALPHA_BETA HYDROLASE FOLD-3 DOMAIN-CONTAINING PROTEIN-RELATED"/>
    <property type="match status" value="1"/>
</dbReference>
<evidence type="ECO:0000313" key="4">
    <source>
        <dbReference type="EMBL" id="KAF2478490.1"/>
    </source>
</evidence>
<evidence type="ECO:0000259" key="3">
    <source>
        <dbReference type="Pfam" id="PF07859"/>
    </source>
</evidence>